<dbReference type="GO" id="GO:0030145">
    <property type="term" value="F:manganese ion binding"/>
    <property type="evidence" value="ECO:0007669"/>
    <property type="project" value="TreeGrafter"/>
</dbReference>
<keyword evidence="1" id="KW-0479">Metal-binding</keyword>
<accession>A0A6G9YGM3</accession>
<comment type="similarity">
    <text evidence="4">Belongs to the arginase family.</text>
</comment>
<dbReference type="Pfam" id="PF00491">
    <property type="entry name" value="Arginase"/>
    <property type="match status" value="1"/>
</dbReference>
<evidence type="ECO:0000256" key="4">
    <source>
        <dbReference type="PROSITE-ProRule" id="PRU00742"/>
    </source>
</evidence>
<evidence type="ECO:0000313" key="6">
    <source>
        <dbReference type="Proteomes" id="UP000503540"/>
    </source>
</evidence>
<dbReference type="GO" id="GO:0005737">
    <property type="term" value="C:cytoplasm"/>
    <property type="evidence" value="ECO:0007669"/>
    <property type="project" value="TreeGrafter"/>
</dbReference>
<dbReference type="GO" id="GO:0004053">
    <property type="term" value="F:arginase activity"/>
    <property type="evidence" value="ECO:0007669"/>
    <property type="project" value="TreeGrafter"/>
</dbReference>
<evidence type="ECO:0000256" key="1">
    <source>
        <dbReference type="ARBA" id="ARBA00022723"/>
    </source>
</evidence>
<dbReference type="EMBL" id="CP046172">
    <property type="protein sequence ID" value="QIS12379.1"/>
    <property type="molecule type" value="Genomic_DNA"/>
</dbReference>
<dbReference type="SUPFAM" id="SSF52768">
    <property type="entry name" value="Arginase/deacetylase"/>
    <property type="match status" value="1"/>
</dbReference>
<organism evidence="5 6">
    <name type="scientific">Nocardia arthritidis</name>
    <dbReference type="NCBI Taxonomy" id="228602"/>
    <lineage>
        <taxon>Bacteria</taxon>
        <taxon>Bacillati</taxon>
        <taxon>Actinomycetota</taxon>
        <taxon>Actinomycetes</taxon>
        <taxon>Mycobacteriales</taxon>
        <taxon>Nocardiaceae</taxon>
        <taxon>Nocardia</taxon>
    </lineage>
</organism>
<keyword evidence="2" id="KW-0378">Hydrolase</keyword>
<keyword evidence="3" id="KW-0464">Manganese</keyword>
<dbReference type="Gene3D" id="3.40.800.10">
    <property type="entry name" value="Ureohydrolase domain"/>
    <property type="match status" value="1"/>
</dbReference>
<keyword evidence="6" id="KW-1185">Reference proteome</keyword>
<dbReference type="InterPro" id="IPR006035">
    <property type="entry name" value="Ureohydrolase"/>
</dbReference>
<dbReference type="KEGG" id="nah:F5544_22585"/>
<dbReference type="InterPro" id="IPR023696">
    <property type="entry name" value="Ureohydrolase_dom_sf"/>
</dbReference>
<evidence type="ECO:0000313" key="5">
    <source>
        <dbReference type="EMBL" id="QIS12379.1"/>
    </source>
</evidence>
<dbReference type="PANTHER" id="PTHR43782">
    <property type="entry name" value="ARGINASE"/>
    <property type="match status" value="1"/>
</dbReference>
<reference evidence="5 6" key="1">
    <citation type="journal article" date="2019" name="ACS Chem. Biol.">
        <title>Identification and Mobilization of a Cryptic Antibiotic Biosynthesis Gene Locus from a Human-Pathogenic Nocardia Isolate.</title>
        <authorList>
            <person name="Herisse M."/>
            <person name="Ishida K."/>
            <person name="Porter J.L."/>
            <person name="Howden B."/>
            <person name="Hertweck C."/>
            <person name="Stinear T.P."/>
            <person name="Pidot S.J."/>
        </authorList>
    </citation>
    <scope>NUCLEOTIDE SEQUENCE [LARGE SCALE GENOMIC DNA]</scope>
    <source>
        <strain evidence="5 6">AUSMDU00012717</strain>
    </source>
</reference>
<name>A0A6G9YGM3_9NOCA</name>
<sequence length="243" mass="26094">MRFLVPYHLDESRPELDAPLTADAVLTVDLPETEDRWARMAVVYESVAARVAESARRGERPVVMAGDCTTALGTVAGLQRAGLDPAVVWFDAHGDLQTLETTTSGYLGGLPLRMLVGYGRPLVADRIGLRDVPESRVVLTDARDLDPAEVDYLKTAEVRRRPVTDLGELPDGPIYLHIDFDVIDPEELPGLMVPAPGGPGLRAVTAAVGRVLDTGRVAAVGLACTWHDGVGAAERVRSVVELL</sequence>
<evidence type="ECO:0000256" key="2">
    <source>
        <dbReference type="ARBA" id="ARBA00022801"/>
    </source>
</evidence>
<protein>
    <submittedName>
        <fullName evidence="5">Arginase family protein</fullName>
    </submittedName>
</protein>
<dbReference type="Proteomes" id="UP000503540">
    <property type="component" value="Chromosome"/>
</dbReference>
<dbReference type="RefSeq" id="WP_167475070.1">
    <property type="nucleotide sequence ID" value="NZ_CP046172.1"/>
</dbReference>
<evidence type="ECO:0000256" key="3">
    <source>
        <dbReference type="ARBA" id="ARBA00023211"/>
    </source>
</evidence>
<dbReference type="PROSITE" id="PS51409">
    <property type="entry name" value="ARGINASE_2"/>
    <property type="match status" value="1"/>
</dbReference>
<dbReference type="PRINTS" id="PR00116">
    <property type="entry name" value="ARGINASE"/>
</dbReference>
<dbReference type="PANTHER" id="PTHR43782:SF3">
    <property type="entry name" value="ARGINASE"/>
    <property type="match status" value="1"/>
</dbReference>
<dbReference type="AlphaFoldDB" id="A0A6G9YGM3"/>
<gene>
    <name evidence="5" type="ORF">F5544_22585</name>
</gene>
<proteinExistence type="inferred from homology"/>